<dbReference type="RefSeq" id="XP_016611860.1">
    <property type="nucleotide sequence ID" value="XM_016749602.1"/>
</dbReference>
<evidence type="ECO:0000256" key="6">
    <source>
        <dbReference type="ARBA" id="ARBA00022759"/>
    </source>
</evidence>
<dbReference type="GO" id="GO:0005634">
    <property type="term" value="C:nucleus"/>
    <property type="evidence" value="ECO:0007669"/>
    <property type="project" value="EnsemblFungi"/>
</dbReference>
<keyword evidence="7 8" id="KW-0378">Hydrolase</keyword>
<feature type="binding site" evidence="8">
    <location>
        <position position="193"/>
    </location>
    <ligand>
        <name>a divalent metal cation</name>
        <dbReference type="ChEBI" id="CHEBI:60240"/>
    </ligand>
</feature>
<evidence type="ECO:0000256" key="4">
    <source>
        <dbReference type="ARBA" id="ARBA00022722"/>
    </source>
</evidence>
<dbReference type="AlphaFoldDB" id="A0A0L0HR17"/>
<evidence type="ECO:0000259" key="11">
    <source>
        <dbReference type="PROSITE" id="PS51975"/>
    </source>
</evidence>
<dbReference type="eggNOG" id="KOG2299">
    <property type="taxonomic scope" value="Eukaryota"/>
</dbReference>
<dbReference type="Proteomes" id="UP000053201">
    <property type="component" value="Unassembled WGS sequence"/>
</dbReference>
<comment type="cofactor">
    <cofactor evidence="2">
        <name>Mg(2+)</name>
        <dbReference type="ChEBI" id="CHEBI:18420"/>
    </cofactor>
</comment>
<dbReference type="PANTHER" id="PTHR10954:SF7">
    <property type="entry name" value="RIBONUCLEASE H2 SUBUNIT A"/>
    <property type="match status" value="1"/>
</dbReference>
<dbReference type="InParanoid" id="A0A0L0HR17"/>
<keyword evidence="5 8" id="KW-0479">Metal-binding</keyword>
<comment type="function">
    <text evidence="9">Endonuclease that specifically degrades the RNA of RNA-DNA hybrids.</text>
</comment>
<dbReference type="Gene3D" id="1.10.10.460">
    <property type="entry name" value="Ribonuclease hii. Domain 2"/>
    <property type="match status" value="1"/>
</dbReference>
<evidence type="ECO:0000256" key="3">
    <source>
        <dbReference type="ARBA" id="ARBA00007058"/>
    </source>
</evidence>
<feature type="region of interest" description="Disordered" evidence="10">
    <location>
        <begin position="1"/>
        <end position="44"/>
    </location>
</feature>
<reference evidence="12 13" key="1">
    <citation type="submission" date="2009-08" db="EMBL/GenBank/DDBJ databases">
        <title>The Genome Sequence of Spizellomyces punctatus strain DAOM BR117.</title>
        <authorList>
            <consortium name="The Broad Institute Genome Sequencing Platform"/>
            <person name="Russ C."/>
            <person name="Cuomo C."/>
            <person name="Shea T."/>
            <person name="Young S.K."/>
            <person name="Zeng Q."/>
            <person name="Koehrsen M."/>
            <person name="Haas B."/>
            <person name="Borodovsky M."/>
            <person name="Guigo R."/>
            <person name="Alvarado L."/>
            <person name="Berlin A."/>
            <person name="Bochicchio J."/>
            <person name="Borenstein D."/>
            <person name="Chapman S."/>
            <person name="Chen Z."/>
            <person name="Engels R."/>
            <person name="Freedman E."/>
            <person name="Gellesch M."/>
            <person name="Goldberg J."/>
            <person name="Griggs A."/>
            <person name="Gujja S."/>
            <person name="Heiman D."/>
            <person name="Hepburn T."/>
            <person name="Howarth C."/>
            <person name="Jen D."/>
            <person name="Larson L."/>
            <person name="Lewis B."/>
            <person name="Mehta T."/>
            <person name="Park D."/>
            <person name="Pearson M."/>
            <person name="Roberts A."/>
            <person name="Saif S."/>
            <person name="Shenoy N."/>
            <person name="Sisk P."/>
            <person name="Stolte C."/>
            <person name="Sykes S."/>
            <person name="Thomson T."/>
            <person name="Walk T."/>
            <person name="White J."/>
            <person name="Yandava C."/>
            <person name="Burger G."/>
            <person name="Gray M.W."/>
            <person name="Holland P.W.H."/>
            <person name="King N."/>
            <person name="Lang F.B.F."/>
            <person name="Roger A.J."/>
            <person name="Ruiz-Trillo I."/>
            <person name="Lander E."/>
            <person name="Nusbaum C."/>
        </authorList>
    </citation>
    <scope>NUCLEOTIDE SEQUENCE [LARGE SCALE GENOMIC DNA]</scope>
    <source>
        <strain evidence="12 13">DAOM BR117</strain>
    </source>
</reference>
<evidence type="ECO:0000256" key="5">
    <source>
        <dbReference type="ARBA" id="ARBA00022723"/>
    </source>
</evidence>
<evidence type="ECO:0000256" key="7">
    <source>
        <dbReference type="ARBA" id="ARBA00022801"/>
    </source>
</evidence>
<keyword evidence="4 8" id="KW-0540">Nuclease</keyword>
<comment type="similarity">
    <text evidence="3">Belongs to the RNase HII family. Eukaryotic subfamily.</text>
</comment>
<comment type="cofactor">
    <cofactor evidence="8">
        <name>Mn(2+)</name>
        <dbReference type="ChEBI" id="CHEBI:29035"/>
    </cofactor>
    <cofactor evidence="8">
        <name>Mg(2+)</name>
        <dbReference type="ChEBI" id="CHEBI:18420"/>
    </cofactor>
    <text evidence="8">Manganese or magnesium. Binds 1 divalent metal ion per monomer in the absence of substrate. May bind a second metal ion after substrate binding.</text>
</comment>
<evidence type="ECO:0000313" key="13">
    <source>
        <dbReference type="Proteomes" id="UP000053201"/>
    </source>
</evidence>
<dbReference type="InterPro" id="IPR024567">
    <property type="entry name" value="RNase_HII/HIII_dom"/>
</dbReference>
<dbReference type="STRING" id="645134.A0A0L0HR17"/>
<feature type="compositionally biased region" description="Basic residues" evidence="10">
    <location>
        <begin position="1"/>
        <end position="10"/>
    </location>
</feature>
<name>A0A0L0HR17_SPIPD</name>
<organism evidence="12 13">
    <name type="scientific">Spizellomyces punctatus (strain DAOM BR117)</name>
    <dbReference type="NCBI Taxonomy" id="645134"/>
    <lineage>
        <taxon>Eukaryota</taxon>
        <taxon>Fungi</taxon>
        <taxon>Fungi incertae sedis</taxon>
        <taxon>Chytridiomycota</taxon>
        <taxon>Chytridiomycota incertae sedis</taxon>
        <taxon>Chytridiomycetes</taxon>
        <taxon>Spizellomycetales</taxon>
        <taxon>Spizellomycetaceae</taxon>
        <taxon>Spizellomyces</taxon>
    </lineage>
</organism>
<dbReference type="InterPro" id="IPR023160">
    <property type="entry name" value="RNase_HII_hlx-loop-hlx_cap_dom"/>
</dbReference>
<dbReference type="OrthoDB" id="7462577at2759"/>
<sequence length="360" mass="40052">MPPKTRRSLKRTSSSISTVSTTSMTSLSPSPSPPPTPVSDPTTSTSEAFVKLDHIPDGPCTTSWSYYSTVPKECAETEAVCLGVDEAGRGPVLGPMVYAVSYVPVTRKDDLAQVGFADSKQLKEEQRDQLFQTLSKHPDWIGWAVHVCSPQDISECMLRRAKHNLNELAHDTTIDLIARVLKNGVQVTEVFVDTVGPPDSYKKKLEAHFPRIDFTVTKKADSLFPCVSAASICAKVTRDAILRGWVFAETGLDDVFSREFGSGYPSDPNTIKWLNEHIDRVFGYPRVIRFSWSTCAKLLEDKGVCVRWPGDDEDRQTKSADIRGLFGRSDSTQSEEGSEPPRKKPERDPIFRSLRHVMTI</sequence>
<keyword evidence="6 8" id="KW-0255">Endonuclease</keyword>
<dbReference type="FunFam" id="3.30.420.10:FF:000016">
    <property type="entry name" value="Ribonuclease"/>
    <property type="match status" value="1"/>
</dbReference>
<feature type="binding site" evidence="8">
    <location>
        <position position="85"/>
    </location>
    <ligand>
        <name>a divalent metal cation</name>
        <dbReference type="ChEBI" id="CHEBI:60240"/>
    </ligand>
</feature>
<dbReference type="GO" id="GO:0004523">
    <property type="term" value="F:RNA-DNA hybrid ribonuclease activity"/>
    <property type="evidence" value="ECO:0007669"/>
    <property type="project" value="UniProtKB-UniRule"/>
</dbReference>
<dbReference type="GO" id="GO:0003723">
    <property type="term" value="F:RNA binding"/>
    <property type="evidence" value="ECO:0007669"/>
    <property type="project" value="UniProtKB-UniRule"/>
</dbReference>
<keyword evidence="13" id="KW-1185">Reference proteome</keyword>
<evidence type="ECO:0000256" key="2">
    <source>
        <dbReference type="ARBA" id="ARBA00001946"/>
    </source>
</evidence>
<dbReference type="PANTHER" id="PTHR10954">
    <property type="entry name" value="RIBONUCLEASE H2 SUBUNIT A"/>
    <property type="match status" value="1"/>
</dbReference>
<dbReference type="GO" id="GO:0043137">
    <property type="term" value="P:DNA replication, removal of RNA primer"/>
    <property type="evidence" value="ECO:0007669"/>
    <property type="project" value="EnsemblFungi"/>
</dbReference>
<feature type="binding site" evidence="8">
    <location>
        <position position="86"/>
    </location>
    <ligand>
        <name>a divalent metal cation</name>
        <dbReference type="ChEBI" id="CHEBI:60240"/>
    </ligand>
</feature>
<evidence type="ECO:0000256" key="9">
    <source>
        <dbReference type="RuleBase" id="RU003515"/>
    </source>
</evidence>
<dbReference type="InterPro" id="IPR012337">
    <property type="entry name" value="RNaseH-like_sf"/>
</dbReference>
<evidence type="ECO:0000256" key="8">
    <source>
        <dbReference type="PROSITE-ProRule" id="PRU01319"/>
    </source>
</evidence>
<dbReference type="InterPro" id="IPR004649">
    <property type="entry name" value="RNase_H2_suA"/>
</dbReference>
<protein>
    <recommendedName>
        <fullName evidence="9">Ribonuclease</fullName>
        <ecNumber evidence="9">3.1.26.4</ecNumber>
    </recommendedName>
</protein>
<dbReference type="PROSITE" id="PS51975">
    <property type="entry name" value="RNASE_H_2"/>
    <property type="match status" value="1"/>
</dbReference>
<proteinExistence type="inferred from homology"/>
<dbReference type="EMBL" id="KQ257451">
    <property type="protein sequence ID" value="KND03821.1"/>
    <property type="molecule type" value="Genomic_DNA"/>
</dbReference>
<evidence type="ECO:0000256" key="10">
    <source>
        <dbReference type="SAM" id="MobiDB-lite"/>
    </source>
</evidence>
<dbReference type="OMA" id="REECRFF"/>
<feature type="compositionally biased region" description="Basic and acidic residues" evidence="10">
    <location>
        <begin position="339"/>
        <end position="350"/>
    </location>
</feature>
<dbReference type="EC" id="3.1.26.4" evidence="9"/>
<feature type="region of interest" description="Disordered" evidence="10">
    <location>
        <begin position="315"/>
        <end position="352"/>
    </location>
</feature>
<dbReference type="SUPFAM" id="SSF53098">
    <property type="entry name" value="Ribonuclease H-like"/>
    <property type="match status" value="1"/>
</dbReference>
<dbReference type="InterPro" id="IPR001352">
    <property type="entry name" value="RNase_HII/HIII"/>
</dbReference>
<dbReference type="GO" id="GO:1990516">
    <property type="term" value="P:ribonucleotide excision repair"/>
    <property type="evidence" value="ECO:0007669"/>
    <property type="project" value="EnsemblFungi"/>
</dbReference>
<evidence type="ECO:0000256" key="1">
    <source>
        <dbReference type="ARBA" id="ARBA00000077"/>
    </source>
</evidence>
<dbReference type="Pfam" id="PF01351">
    <property type="entry name" value="RNase_HII"/>
    <property type="match status" value="1"/>
</dbReference>
<dbReference type="NCBIfam" id="TIGR00729">
    <property type="entry name" value="ribonuclease HII"/>
    <property type="match status" value="1"/>
</dbReference>
<dbReference type="CDD" id="cd07181">
    <property type="entry name" value="RNase_HII_eukaryota_like"/>
    <property type="match status" value="1"/>
</dbReference>
<gene>
    <name evidence="12" type="ORF">SPPG_01277</name>
</gene>
<accession>A0A0L0HR17</accession>
<dbReference type="Gene3D" id="3.30.420.10">
    <property type="entry name" value="Ribonuclease H-like superfamily/Ribonuclease H"/>
    <property type="match status" value="1"/>
</dbReference>
<comment type="catalytic activity">
    <reaction evidence="1 8 9">
        <text>Endonucleolytic cleavage to 5'-phosphomonoester.</text>
        <dbReference type="EC" id="3.1.26.4"/>
    </reaction>
</comment>
<evidence type="ECO:0000313" key="12">
    <source>
        <dbReference type="EMBL" id="KND03821.1"/>
    </source>
</evidence>
<dbReference type="GO" id="GO:0046872">
    <property type="term" value="F:metal ion binding"/>
    <property type="evidence" value="ECO:0007669"/>
    <property type="project" value="UniProtKB-KW"/>
</dbReference>
<dbReference type="FunFam" id="1.10.10.460:FF:000001">
    <property type="entry name" value="Ribonuclease"/>
    <property type="match status" value="1"/>
</dbReference>
<dbReference type="VEuPathDB" id="FungiDB:SPPG_01277"/>
<dbReference type="FunCoup" id="A0A0L0HR17">
    <property type="interactions" value="137"/>
</dbReference>
<feature type="compositionally biased region" description="Low complexity" evidence="10">
    <location>
        <begin position="12"/>
        <end position="29"/>
    </location>
</feature>
<dbReference type="InterPro" id="IPR036397">
    <property type="entry name" value="RNaseH_sf"/>
</dbReference>
<dbReference type="GO" id="GO:0032299">
    <property type="term" value="C:ribonuclease H2 complex"/>
    <property type="evidence" value="ECO:0007669"/>
    <property type="project" value="EnsemblFungi"/>
</dbReference>
<dbReference type="GeneID" id="27684953"/>
<feature type="domain" description="RNase H type-2" evidence="11">
    <location>
        <begin position="79"/>
        <end position="304"/>
    </location>
</feature>